<protein>
    <submittedName>
        <fullName evidence="2">Polyphosphate polymerase domain-containing protein</fullName>
    </submittedName>
</protein>
<organism evidence="2 3">
    <name type="scientific">Paraconexibacter antarcticus</name>
    <dbReference type="NCBI Taxonomy" id="2949664"/>
    <lineage>
        <taxon>Bacteria</taxon>
        <taxon>Bacillati</taxon>
        <taxon>Actinomycetota</taxon>
        <taxon>Thermoleophilia</taxon>
        <taxon>Solirubrobacterales</taxon>
        <taxon>Paraconexibacteraceae</taxon>
        <taxon>Paraconexibacter</taxon>
    </lineage>
</organism>
<feature type="domain" description="VTC" evidence="1">
    <location>
        <begin position="35"/>
        <end position="239"/>
    </location>
</feature>
<reference evidence="2 3" key="1">
    <citation type="submission" date="2022-06" db="EMBL/GenBank/DDBJ databases">
        <title>Paraconexibacter antarcticus.</title>
        <authorList>
            <person name="Kim C.S."/>
        </authorList>
    </citation>
    <scope>NUCLEOTIDE SEQUENCE [LARGE SCALE GENOMIC DNA]</scope>
    <source>
        <strain evidence="2 3">02-257</strain>
    </source>
</reference>
<dbReference type="RefSeq" id="WP_254570482.1">
    <property type="nucleotide sequence ID" value="NZ_CP098502.1"/>
</dbReference>
<dbReference type="CDD" id="cd07750">
    <property type="entry name" value="PolyPPase_VTC_like"/>
    <property type="match status" value="1"/>
</dbReference>
<evidence type="ECO:0000313" key="3">
    <source>
        <dbReference type="Proteomes" id="UP001056035"/>
    </source>
</evidence>
<dbReference type="InterPro" id="IPR042267">
    <property type="entry name" value="VTC_sf"/>
</dbReference>
<dbReference type="EMBL" id="CP098502">
    <property type="protein sequence ID" value="UTI63760.1"/>
    <property type="molecule type" value="Genomic_DNA"/>
</dbReference>
<accession>A0ABY5DQL8</accession>
<dbReference type="Pfam" id="PF09359">
    <property type="entry name" value="VTC"/>
    <property type="match status" value="1"/>
</dbReference>
<dbReference type="SUPFAM" id="SSF55154">
    <property type="entry name" value="CYTH-like phosphatases"/>
    <property type="match status" value="1"/>
</dbReference>
<dbReference type="InterPro" id="IPR018966">
    <property type="entry name" value="VTC_domain"/>
</dbReference>
<dbReference type="Proteomes" id="UP001056035">
    <property type="component" value="Chromosome"/>
</dbReference>
<proteinExistence type="predicted"/>
<dbReference type="Gene3D" id="3.20.100.30">
    <property type="entry name" value="VTC, catalytic tunnel domain"/>
    <property type="match status" value="1"/>
</dbReference>
<gene>
    <name evidence="2" type="ORF">NBH00_20750</name>
</gene>
<evidence type="ECO:0000259" key="1">
    <source>
        <dbReference type="Pfam" id="PF09359"/>
    </source>
</evidence>
<sequence length="276" mass="31516">MTPGALLPGPVRELVDAAAPIGLDELQRTAALRTRVDRKYVVDWETLALVLAAMTGTHRSLQIDGQRTFRYESVYFDSPELAAFRAHMQQRRRRYKVRSRHYVDSGLQTFEVKLKGRRGETIKHQLPYDDHDLTAVTEHAREFLIDRVGEAYPRLEVPELEPVLANRYRRMTFAAGGERMTVDFDLHYADAGSDVVGLDPGHVIIESKCERGLGTADRELRRLGVRPVTCSKYCVGVGLLRDDVKVNDLRWLLRRYFAWDETAGRPHHPAPRIARA</sequence>
<keyword evidence="3" id="KW-1185">Reference proteome</keyword>
<name>A0ABY5DQL8_9ACTN</name>
<dbReference type="InterPro" id="IPR033469">
    <property type="entry name" value="CYTH-like_dom_sf"/>
</dbReference>
<evidence type="ECO:0000313" key="2">
    <source>
        <dbReference type="EMBL" id="UTI63760.1"/>
    </source>
</evidence>